<dbReference type="PROSITE" id="PS50066">
    <property type="entry name" value="MADS_BOX_2"/>
    <property type="match status" value="1"/>
</dbReference>
<evidence type="ECO:0000313" key="8">
    <source>
        <dbReference type="EnsemblPlants" id="QL11p028754:mrna:CDS:1"/>
    </source>
</evidence>
<evidence type="ECO:0000256" key="3">
    <source>
        <dbReference type="ARBA" id="ARBA00023125"/>
    </source>
</evidence>
<evidence type="ECO:0000256" key="4">
    <source>
        <dbReference type="ARBA" id="ARBA00023163"/>
    </source>
</evidence>
<dbReference type="InterPro" id="IPR036879">
    <property type="entry name" value="TF_MADSbox_sf"/>
</dbReference>
<comment type="subcellular location">
    <subcellularLocation>
        <location evidence="1">Nucleus</location>
    </subcellularLocation>
</comment>
<keyword evidence="5" id="KW-0539">Nucleus</keyword>
<evidence type="ECO:0000256" key="6">
    <source>
        <dbReference type="SAM" id="Coils"/>
    </source>
</evidence>
<dbReference type="OMA" id="HRGANIR"/>
<evidence type="ECO:0000256" key="1">
    <source>
        <dbReference type="ARBA" id="ARBA00004123"/>
    </source>
</evidence>
<dbReference type="GO" id="GO:0005634">
    <property type="term" value="C:nucleus"/>
    <property type="evidence" value="ECO:0007669"/>
    <property type="project" value="UniProtKB-SubCell"/>
</dbReference>
<dbReference type="Pfam" id="PF00319">
    <property type="entry name" value="SRF-TF"/>
    <property type="match status" value="1"/>
</dbReference>
<evidence type="ECO:0000259" key="7">
    <source>
        <dbReference type="PROSITE" id="PS50066"/>
    </source>
</evidence>
<keyword evidence="9" id="KW-1185">Reference proteome</keyword>
<dbReference type="FunCoup" id="A0A7N2MW70">
    <property type="interactions" value="13"/>
</dbReference>
<feature type="coiled-coil region" evidence="6">
    <location>
        <begin position="141"/>
        <end position="168"/>
    </location>
</feature>
<sequence length="216" mass="24448">MAKQNLSMGRKKTGCTKILSKSHRHVTFSKRRSGLFKKASELCTLCGAEIAIVVFSPAGKIFSFGHPNVEPILDRFLTGNPNLGSKKHQLIEAHQNANVRELNNYLTQIINQVEAEKKYGEALDHMRRANQRQCWWEAPINELGLHELEQLRVSIEELKKNVAKQANKILFESAPNSLPHLEMNGIEYVEFLESKPKVDAASTIPNAYDFAYGYLL</sequence>
<dbReference type="GeneID" id="115966678"/>
<accession>A0A7N2MW70</accession>
<evidence type="ECO:0000256" key="2">
    <source>
        <dbReference type="ARBA" id="ARBA00023015"/>
    </source>
</evidence>
<dbReference type="Gene3D" id="6.10.140.920">
    <property type="match status" value="1"/>
</dbReference>
<dbReference type="Proteomes" id="UP000594261">
    <property type="component" value="Chromosome 11"/>
</dbReference>
<name>A0A7N2MW70_QUELO</name>
<proteinExistence type="predicted"/>
<dbReference type="OrthoDB" id="1898716at2759"/>
<dbReference type="Gene3D" id="3.40.1810.10">
    <property type="entry name" value="Transcription factor, MADS-box"/>
    <property type="match status" value="1"/>
</dbReference>
<evidence type="ECO:0000256" key="5">
    <source>
        <dbReference type="ARBA" id="ARBA00023242"/>
    </source>
</evidence>
<reference evidence="8 9" key="1">
    <citation type="journal article" date="2016" name="G3 (Bethesda)">
        <title>First Draft Assembly and Annotation of the Genome of a California Endemic Oak Quercus lobata Nee (Fagaceae).</title>
        <authorList>
            <person name="Sork V.L."/>
            <person name="Fitz-Gibbon S.T."/>
            <person name="Puiu D."/>
            <person name="Crepeau M."/>
            <person name="Gugger P.F."/>
            <person name="Sherman R."/>
            <person name="Stevens K."/>
            <person name="Langley C.H."/>
            <person name="Pellegrini M."/>
            <person name="Salzberg S.L."/>
        </authorList>
    </citation>
    <scope>NUCLEOTIDE SEQUENCE [LARGE SCALE GENOMIC DNA]</scope>
    <source>
        <strain evidence="8 9">cv. SW786</strain>
    </source>
</reference>
<reference evidence="8" key="2">
    <citation type="submission" date="2021-01" db="UniProtKB">
        <authorList>
            <consortium name="EnsemblPlants"/>
        </authorList>
    </citation>
    <scope>IDENTIFICATION</scope>
</reference>
<dbReference type="GO" id="GO:0000981">
    <property type="term" value="F:DNA-binding transcription factor activity, RNA polymerase II-specific"/>
    <property type="evidence" value="ECO:0007669"/>
    <property type="project" value="TreeGrafter"/>
</dbReference>
<keyword evidence="2" id="KW-0805">Transcription regulation</keyword>
<feature type="domain" description="MADS-box" evidence="7">
    <location>
        <begin position="8"/>
        <end position="68"/>
    </location>
</feature>
<dbReference type="EnsemblPlants" id="QL11p028754:mrna">
    <property type="protein sequence ID" value="QL11p028754:mrna:CDS:1"/>
    <property type="gene ID" value="QL11p028754"/>
</dbReference>
<dbReference type="PRINTS" id="PR00404">
    <property type="entry name" value="MADSDOMAIN"/>
</dbReference>
<dbReference type="Gramene" id="QL11p028754:mrna">
    <property type="protein sequence ID" value="QL11p028754:mrna:CDS:1"/>
    <property type="gene ID" value="QL11p028754"/>
</dbReference>
<dbReference type="GO" id="GO:0046983">
    <property type="term" value="F:protein dimerization activity"/>
    <property type="evidence" value="ECO:0007669"/>
    <property type="project" value="InterPro"/>
</dbReference>
<organism evidence="8 9">
    <name type="scientific">Quercus lobata</name>
    <name type="common">Valley oak</name>
    <dbReference type="NCBI Taxonomy" id="97700"/>
    <lineage>
        <taxon>Eukaryota</taxon>
        <taxon>Viridiplantae</taxon>
        <taxon>Streptophyta</taxon>
        <taxon>Embryophyta</taxon>
        <taxon>Tracheophyta</taxon>
        <taxon>Spermatophyta</taxon>
        <taxon>Magnoliopsida</taxon>
        <taxon>eudicotyledons</taxon>
        <taxon>Gunneridae</taxon>
        <taxon>Pentapetalae</taxon>
        <taxon>rosids</taxon>
        <taxon>fabids</taxon>
        <taxon>Fagales</taxon>
        <taxon>Fagaceae</taxon>
        <taxon>Quercus</taxon>
    </lineage>
</organism>
<protein>
    <recommendedName>
        <fullName evidence="7">MADS-box domain-containing protein</fullName>
    </recommendedName>
</protein>
<dbReference type="EMBL" id="LRBV02000011">
    <property type="status" value="NOT_ANNOTATED_CDS"/>
    <property type="molecule type" value="Genomic_DNA"/>
</dbReference>
<dbReference type="RefSeq" id="XP_030941718.1">
    <property type="nucleotide sequence ID" value="XM_031085858.1"/>
</dbReference>
<evidence type="ECO:0000313" key="9">
    <source>
        <dbReference type="Proteomes" id="UP000594261"/>
    </source>
</evidence>
<keyword evidence="3" id="KW-0238">DNA-binding</keyword>
<dbReference type="SUPFAM" id="SSF55455">
    <property type="entry name" value="SRF-like"/>
    <property type="match status" value="1"/>
</dbReference>
<dbReference type="GO" id="GO:0000978">
    <property type="term" value="F:RNA polymerase II cis-regulatory region sequence-specific DNA binding"/>
    <property type="evidence" value="ECO:0007669"/>
    <property type="project" value="TreeGrafter"/>
</dbReference>
<gene>
    <name evidence="8" type="primary">LOC115966678</name>
</gene>
<dbReference type="FunFam" id="3.40.1810.10:FF:000006">
    <property type="entry name" value="Agamous-like MADS-box protein AGL62"/>
    <property type="match status" value="1"/>
</dbReference>
<keyword evidence="6" id="KW-0175">Coiled coil</keyword>
<dbReference type="InterPro" id="IPR002100">
    <property type="entry name" value="TF_MADSbox"/>
</dbReference>
<dbReference type="SMART" id="SM00432">
    <property type="entry name" value="MADS"/>
    <property type="match status" value="1"/>
</dbReference>
<dbReference type="KEGG" id="qlo:115966678"/>
<dbReference type="InParanoid" id="A0A7N2MW70"/>
<dbReference type="AlphaFoldDB" id="A0A7N2MW70"/>
<dbReference type="PANTHER" id="PTHR11945">
    <property type="entry name" value="MADS BOX PROTEIN"/>
    <property type="match status" value="1"/>
</dbReference>
<dbReference type="PANTHER" id="PTHR11945:SF629">
    <property type="entry name" value="OS02G0164450 PROTEIN"/>
    <property type="match status" value="1"/>
</dbReference>
<keyword evidence="4" id="KW-0804">Transcription</keyword>